<dbReference type="CDD" id="cd01310">
    <property type="entry name" value="TatD_DNAse"/>
    <property type="match status" value="1"/>
</dbReference>
<keyword evidence="3" id="KW-0378">Hydrolase</keyword>
<feature type="binding site" evidence="4">
    <location>
        <position position="94"/>
    </location>
    <ligand>
        <name>a divalent metal cation</name>
        <dbReference type="ChEBI" id="CHEBI:60240"/>
        <label>1</label>
    </ligand>
</feature>
<feature type="binding site" evidence="4">
    <location>
        <position position="135"/>
    </location>
    <ligand>
        <name>a divalent metal cation</name>
        <dbReference type="ChEBI" id="CHEBI:60240"/>
        <label>2</label>
    </ligand>
</feature>
<evidence type="ECO:0000256" key="1">
    <source>
        <dbReference type="ARBA" id="ARBA00009275"/>
    </source>
</evidence>
<dbReference type="PANTHER" id="PTHR46317">
    <property type="entry name" value="HYDROLASE OF PHP SUPERFAMILY-RELATED PROTEIN"/>
    <property type="match status" value="1"/>
</dbReference>
<dbReference type="RefSeq" id="WP_120070448.1">
    <property type="nucleotide sequence ID" value="NZ_CP126113.1"/>
</dbReference>
<dbReference type="PIRSF" id="PIRSF005902">
    <property type="entry name" value="DNase_TatD"/>
    <property type="match status" value="1"/>
</dbReference>
<proteinExistence type="inferred from homology"/>
<dbReference type="InterPro" id="IPR032466">
    <property type="entry name" value="Metal_Hydrolase"/>
</dbReference>
<dbReference type="OrthoDB" id="9775608at2"/>
<dbReference type="InterPro" id="IPR001130">
    <property type="entry name" value="TatD-like"/>
</dbReference>
<dbReference type="Pfam" id="PF01026">
    <property type="entry name" value="TatD_DNase"/>
    <property type="match status" value="1"/>
</dbReference>
<dbReference type="AlphaFoldDB" id="A0A443IZM6"/>
<evidence type="ECO:0000256" key="4">
    <source>
        <dbReference type="PIRSR" id="PIRSR005902-1"/>
    </source>
</evidence>
<accession>A0A443IZM6</accession>
<feature type="binding site" evidence="4">
    <location>
        <position position="159"/>
    </location>
    <ligand>
        <name>a divalent metal cation</name>
        <dbReference type="ChEBI" id="CHEBI:60240"/>
        <label>2</label>
    </ligand>
</feature>
<dbReference type="GO" id="GO:0046872">
    <property type="term" value="F:metal ion binding"/>
    <property type="evidence" value="ECO:0007669"/>
    <property type="project" value="UniProtKB-KW"/>
</dbReference>
<dbReference type="GO" id="GO:0016788">
    <property type="term" value="F:hydrolase activity, acting on ester bonds"/>
    <property type="evidence" value="ECO:0007669"/>
    <property type="project" value="InterPro"/>
</dbReference>
<evidence type="ECO:0000313" key="6">
    <source>
        <dbReference type="Proteomes" id="UP000273811"/>
    </source>
</evidence>
<feature type="binding site" evidence="4">
    <location>
        <position position="10"/>
    </location>
    <ligand>
        <name>a divalent metal cation</name>
        <dbReference type="ChEBI" id="CHEBI:60240"/>
        <label>1</label>
    </ligand>
</feature>
<evidence type="ECO:0000256" key="2">
    <source>
        <dbReference type="ARBA" id="ARBA00022723"/>
    </source>
</evidence>
<dbReference type="SUPFAM" id="SSF51556">
    <property type="entry name" value="Metallo-dependent hydrolases"/>
    <property type="match status" value="1"/>
</dbReference>
<keyword evidence="2 4" id="KW-0479">Metal-binding</keyword>
<evidence type="ECO:0000313" key="5">
    <source>
        <dbReference type="EMBL" id="RWR13617.1"/>
    </source>
</evidence>
<gene>
    <name evidence="5" type="ORF">D4N35_004155</name>
</gene>
<evidence type="ECO:0000256" key="3">
    <source>
        <dbReference type="ARBA" id="ARBA00022801"/>
    </source>
</evidence>
<dbReference type="EMBL" id="QYTU02000005">
    <property type="protein sequence ID" value="RWR13617.1"/>
    <property type="molecule type" value="Genomic_DNA"/>
</dbReference>
<comment type="caution">
    <text evidence="5">The sequence shown here is derived from an EMBL/GenBank/DDBJ whole genome shotgun (WGS) entry which is preliminary data.</text>
</comment>
<dbReference type="Proteomes" id="UP000273811">
    <property type="component" value="Unassembled WGS sequence"/>
</dbReference>
<keyword evidence="6" id="KW-1185">Reference proteome</keyword>
<dbReference type="Gene3D" id="3.20.20.140">
    <property type="entry name" value="Metal-dependent hydrolases"/>
    <property type="match status" value="1"/>
</dbReference>
<name>A0A443IZM6_9BACI</name>
<dbReference type="InterPro" id="IPR018228">
    <property type="entry name" value="DNase_TatD-rel_CS"/>
</dbReference>
<sequence>MKKIIDSHIHLDLYMGKETEEVLDGMDSAGCTDLISVSFHLESCLHNLRLAEKYRWVHAAFGFHPEQELPADEDLQDLLSWMEKHQEQMVAVGEVGLPYYLRSEKGANFSISGYIELLEQFIVKARQWDKPVILHAVYDDAPITCDLLEKHGVEKAHFHWFKGDSKTVRRMIANGWFISVTPDVVYEQEIQELVKAYPLDQMMVETDGPWRFEGPFSGKMTHPNMIHEAIAGIASIKKCRLEEVYETLYKNTADFYQLKLV</sequence>
<reference evidence="5" key="1">
    <citation type="submission" date="2018-12" db="EMBL/GenBank/DDBJ databases">
        <authorList>
            <person name="Sun L."/>
            <person name="Chen Z."/>
        </authorList>
    </citation>
    <scope>NUCLEOTIDE SEQUENCE [LARGE SCALE GENOMIC DNA]</scope>
    <source>
        <strain evidence="5">DSM 16012</strain>
    </source>
</reference>
<protein>
    <submittedName>
        <fullName evidence="5">TatD family deoxyribonuclease</fullName>
    </submittedName>
</protein>
<organism evidence="5 6">
    <name type="scientific">Siminovitchia fortis</name>
    <dbReference type="NCBI Taxonomy" id="254758"/>
    <lineage>
        <taxon>Bacteria</taxon>
        <taxon>Bacillati</taxon>
        <taxon>Bacillota</taxon>
        <taxon>Bacilli</taxon>
        <taxon>Bacillales</taxon>
        <taxon>Bacillaceae</taxon>
        <taxon>Siminovitchia</taxon>
    </lineage>
</organism>
<feature type="binding site" evidence="4">
    <location>
        <position position="8"/>
    </location>
    <ligand>
        <name>a divalent metal cation</name>
        <dbReference type="ChEBI" id="CHEBI:60240"/>
        <label>1</label>
    </ligand>
</feature>
<dbReference type="PROSITE" id="PS01137">
    <property type="entry name" value="TATD_1"/>
    <property type="match status" value="1"/>
</dbReference>
<dbReference type="PANTHER" id="PTHR46317:SF1">
    <property type="entry name" value="HYDROLASE, TATD FAMILY"/>
    <property type="match status" value="1"/>
</dbReference>
<feature type="binding site" evidence="4">
    <location>
        <position position="207"/>
    </location>
    <ligand>
        <name>a divalent metal cation</name>
        <dbReference type="ChEBI" id="CHEBI:60240"/>
        <label>1</label>
    </ligand>
</feature>
<comment type="similarity">
    <text evidence="1">Belongs to the metallo-dependent hydrolases superfamily. TatD-type hydrolase family.</text>
</comment>